<evidence type="ECO:0000313" key="3">
    <source>
        <dbReference type="Proteomes" id="UP000606653"/>
    </source>
</evidence>
<keyword evidence="1" id="KW-0732">Signal</keyword>
<protein>
    <recommendedName>
        <fullName evidence="4">WxL domain-containing protein</fullName>
    </recommendedName>
</protein>
<gene>
    <name evidence="2" type="ORF">GCM10010969_36470</name>
</gene>
<name>A0ABQ2L9G6_9BACL</name>
<comment type="caution">
    <text evidence="2">The sequence shown here is derived from an EMBL/GenBank/DDBJ whole genome shotgun (WGS) entry which is preliminary data.</text>
</comment>
<dbReference type="EMBL" id="BMLN01000014">
    <property type="protein sequence ID" value="GGO07768.1"/>
    <property type="molecule type" value="Genomic_DNA"/>
</dbReference>
<reference evidence="3" key="1">
    <citation type="journal article" date="2019" name="Int. J. Syst. Evol. Microbiol.">
        <title>The Global Catalogue of Microorganisms (GCM) 10K type strain sequencing project: providing services to taxonomists for standard genome sequencing and annotation.</title>
        <authorList>
            <consortium name="The Broad Institute Genomics Platform"/>
            <consortium name="The Broad Institute Genome Sequencing Center for Infectious Disease"/>
            <person name="Wu L."/>
            <person name="Ma J."/>
        </authorList>
    </citation>
    <scope>NUCLEOTIDE SEQUENCE [LARGE SCALE GENOMIC DNA]</scope>
    <source>
        <strain evidence="3">CGMCC 1.6964</strain>
    </source>
</reference>
<evidence type="ECO:0008006" key="4">
    <source>
        <dbReference type="Google" id="ProtNLM"/>
    </source>
</evidence>
<feature type="signal peptide" evidence="1">
    <location>
        <begin position="1"/>
        <end position="23"/>
    </location>
</feature>
<accession>A0ABQ2L9G6</accession>
<evidence type="ECO:0000256" key="1">
    <source>
        <dbReference type="SAM" id="SignalP"/>
    </source>
</evidence>
<sequence>MKKLVTLTASALLMGSIATGASAAETTTGTVTDTTYTSPTTGTVSTKFVGNNNGFSFTNPTAWNERVSSQEFTGSALSEMGESGVYLVNFTYTPTDTNATPVTFASIRGYDSAVWNSIANKETLGTPLNTTGSTIYVLSKAASNPFTSSEDMNAFNTLLQSLDSGSLQNFTVNPMTGTLPGAPIVTGDDPDKVSTNPTPTIQLTSMTPFYKAPGGAMMGYLAPQKLDTTGNGTTTPANGQWIEIYTWMGMAWIVVE</sequence>
<keyword evidence="3" id="KW-1185">Reference proteome</keyword>
<organism evidence="2 3">
    <name type="scientific">Saccharibacillus kuerlensis</name>
    <dbReference type="NCBI Taxonomy" id="459527"/>
    <lineage>
        <taxon>Bacteria</taxon>
        <taxon>Bacillati</taxon>
        <taxon>Bacillota</taxon>
        <taxon>Bacilli</taxon>
        <taxon>Bacillales</taxon>
        <taxon>Paenibacillaceae</taxon>
        <taxon>Saccharibacillus</taxon>
    </lineage>
</organism>
<dbReference type="Proteomes" id="UP000606653">
    <property type="component" value="Unassembled WGS sequence"/>
</dbReference>
<dbReference type="RefSeq" id="WP_018978256.1">
    <property type="nucleotide sequence ID" value="NZ_BMLN01000014.1"/>
</dbReference>
<feature type="chain" id="PRO_5045671409" description="WxL domain-containing protein" evidence="1">
    <location>
        <begin position="24"/>
        <end position="256"/>
    </location>
</feature>
<proteinExistence type="predicted"/>
<evidence type="ECO:0000313" key="2">
    <source>
        <dbReference type="EMBL" id="GGO07768.1"/>
    </source>
</evidence>